<dbReference type="Gene3D" id="3.30.40.10">
    <property type="entry name" value="Zinc/RING finger domain, C3HC4 (zinc finger)"/>
    <property type="match status" value="1"/>
</dbReference>
<dbReference type="PANTHER" id="PTHR12603">
    <property type="entry name" value="CCR4-NOT TRANSCRIPTION COMPLEX RELATED"/>
    <property type="match status" value="1"/>
</dbReference>
<dbReference type="EMBL" id="CP136892">
    <property type="protein sequence ID" value="WOL02096.1"/>
    <property type="molecule type" value="Genomic_DNA"/>
</dbReference>
<dbReference type="GO" id="GO:0016567">
    <property type="term" value="P:protein ubiquitination"/>
    <property type="evidence" value="ECO:0007669"/>
    <property type="project" value="TreeGrafter"/>
</dbReference>
<sequence length="747" mass="81484">MSSSSCMIISGNMSNECVVNCPLCMEEMDPTDKHLKPCKCGYESLFWYYRILPCMVKEWVQRCDRPDCLYVHDVCAQEDICTKDDVASTCTSKLQKSSGSTSNSLVSRSGSMLPPPMDTSCSSSSSTGGKVLPESLAHEGDARKSSALPPTASWASAPTSSRLSYASVTVSQGPLDHSHMPSNLIIKATDSRAQIPASSQNVNQSDDGTFKSSHSMMVTNGPVNESALFQRHTVTEFEEHTGLRNFWASDLANIGIKSAACRSSCENYDNDTVQKIRSNQQLSVASANDFIRSSIMDKTRVNSSYYFCSPVNRSYQGSDCVDAIGVGLSSDEFFGTINIQDATIPNLQARSHGSLLNVASATRVHAPCQNKLSGCLDEVLTESLNKVKSSTVDVDNNYCTTTSSTANPLILDGSAVGSSTCQDVGFNSFLYSQGKLLNNSSCANEDFEYLYRRPPLLEKGISNLNFGDSPEAAWKEYDIMSDILSLDLAHDDHLIGSSLARHFADNGRSNYPAICDSKTCFNGNNSLYAFQRMDNFDHAKTKSCFTESNISNVKYCGQLDDVKKFATHIYACRVDNFLPVSHFNEHNSDNSQHSLFSTDIASESKTLFICESASNSKLKGSQIKPTPGFHPEVADNPDPLFLSSPIYGQLISPKSGPSTVDFTRGEHMSSRLRNFVENPVGLANESTSSMMNNLYWQTGGNDYDISGTSYTTGSFTASVSEVRESGFPDIINSLIPGSKYGSLRWSV</sequence>
<dbReference type="InterPro" id="IPR013083">
    <property type="entry name" value="Znf_RING/FYVE/PHD"/>
</dbReference>
<feature type="compositionally biased region" description="Polar residues" evidence="1">
    <location>
        <begin position="93"/>
        <end position="110"/>
    </location>
</feature>
<evidence type="ECO:0000313" key="2">
    <source>
        <dbReference type="EMBL" id="WOL02096.1"/>
    </source>
</evidence>
<feature type="region of interest" description="Disordered" evidence="1">
    <location>
        <begin position="93"/>
        <end position="133"/>
    </location>
</feature>
<proteinExistence type="predicted"/>
<dbReference type="GO" id="GO:0030014">
    <property type="term" value="C:CCR4-NOT complex"/>
    <property type="evidence" value="ECO:0007669"/>
    <property type="project" value="InterPro"/>
</dbReference>
<accession>A0AAQ3KAK4</accession>
<organism evidence="2 3">
    <name type="scientific">Canna indica</name>
    <name type="common">Indian-shot</name>
    <dbReference type="NCBI Taxonomy" id="4628"/>
    <lineage>
        <taxon>Eukaryota</taxon>
        <taxon>Viridiplantae</taxon>
        <taxon>Streptophyta</taxon>
        <taxon>Embryophyta</taxon>
        <taxon>Tracheophyta</taxon>
        <taxon>Spermatophyta</taxon>
        <taxon>Magnoliopsida</taxon>
        <taxon>Liliopsida</taxon>
        <taxon>Zingiberales</taxon>
        <taxon>Cannaceae</taxon>
        <taxon>Canna</taxon>
    </lineage>
</organism>
<dbReference type="AlphaFoldDB" id="A0AAQ3KAK4"/>
<keyword evidence="3" id="KW-1185">Reference proteome</keyword>
<gene>
    <name evidence="2" type="ORF">Cni_G10815</name>
</gene>
<dbReference type="PANTHER" id="PTHR12603:SF0">
    <property type="entry name" value="CCR4-NOT TRANSCRIPTION COMPLEX SUBUNIT 4"/>
    <property type="match status" value="1"/>
</dbReference>
<evidence type="ECO:0000256" key="1">
    <source>
        <dbReference type="SAM" id="MobiDB-lite"/>
    </source>
</evidence>
<feature type="compositionally biased region" description="Polar residues" evidence="1">
    <location>
        <begin position="196"/>
        <end position="214"/>
    </location>
</feature>
<evidence type="ECO:0000313" key="3">
    <source>
        <dbReference type="Proteomes" id="UP001327560"/>
    </source>
</evidence>
<feature type="region of interest" description="Disordered" evidence="1">
    <location>
        <begin position="195"/>
        <end position="214"/>
    </location>
</feature>
<name>A0AAQ3KAK4_9LILI</name>
<dbReference type="Proteomes" id="UP001327560">
    <property type="component" value="Chromosome 3"/>
</dbReference>
<evidence type="ECO:0008006" key="4">
    <source>
        <dbReference type="Google" id="ProtNLM"/>
    </source>
</evidence>
<dbReference type="Pfam" id="PF14570">
    <property type="entry name" value="zf-RING_4"/>
    <property type="match status" value="1"/>
</dbReference>
<dbReference type="GO" id="GO:0004842">
    <property type="term" value="F:ubiquitin-protein transferase activity"/>
    <property type="evidence" value="ECO:0007669"/>
    <property type="project" value="InterPro"/>
</dbReference>
<dbReference type="InterPro" id="IPR039780">
    <property type="entry name" value="Mot2"/>
</dbReference>
<reference evidence="2 3" key="1">
    <citation type="submission" date="2023-10" db="EMBL/GenBank/DDBJ databases">
        <title>Chromosome-scale genome assembly provides insights into flower coloration mechanisms of Canna indica.</title>
        <authorList>
            <person name="Li C."/>
        </authorList>
    </citation>
    <scope>NUCLEOTIDE SEQUENCE [LARGE SCALE GENOMIC DNA]</scope>
    <source>
        <tissue evidence="2">Flower</tissue>
    </source>
</reference>
<protein>
    <recommendedName>
        <fullName evidence="4">RNA binding (RRM/RBD/RNP motifs) family protein</fullName>
    </recommendedName>
</protein>